<dbReference type="SUPFAM" id="SSF48264">
    <property type="entry name" value="Cytochrome P450"/>
    <property type="match status" value="1"/>
</dbReference>
<dbReference type="PRINTS" id="PR00463">
    <property type="entry name" value="EP450I"/>
</dbReference>
<keyword evidence="2 4" id="KW-0479">Metal-binding</keyword>
<dbReference type="PANTHER" id="PTHR24305:SF168">
    <property type="entry name" value="P450, PUTATIVE (EUROFUNG)-RELATED"/>
    <property type="match status" value="1"/>
</dbReference>
<dbReference type="Pfam" id="PF00067">
    <property type="entry name" value="p450"/>
    <property type="match status" value="1"/>
</dbReference>
<dbReference type="AlphaFoldDB" id="A0AAN6N0J0"/>
<dbReference type="CDD" id="cd11060">
    <property type="entry name" value="CYP57A1-like"/>
    <property type="match status" value="1"/>
</dbReference>
<evidence type="ECO:0000256" key="3">
    <source>
        <dbReference type="ARBA" id="ARBA00023004"/>
    </source>
</evidence>
<protein>
    <submittedName>
        <fullName evidence="5">Cytochrome P450 family protein</fullName>
    </submittedName>
</protein>
<evidence type="ECO:0000313" key="6">
    <source>
        <dbReference type="Proteomes" id="UP001303473"/>
    </source>
</evidence>
<evidence type="ECO:0000256" key="4">
    <source>
        <dbReference type="PIRSR" id="PIRSR602401-1"/>
    </source>
</evidence>
<dbReference type="InterPro" id="IPR050121">
    <property type="entry name" value="Cytochrome_P450_monoxygenase"/>
</dbReference>
<keyword evidence="1 4" id="KW-0349">Heme</keyword>
<evidence type="ECO:0000256" key="2">
    <source>
        <dbReference type="ARBA" id="ARBA00022723"/>
    </source>
</evidence>
<gene>
    <name evidence="5" type="ORF">QBC46DRAFT_393833</name>
</gene>
<sequence length="525" mass="58498">MALLNSTAVLGTVAALVLYFVTTRIAAWNRLRHIPGPPGVGWSKAVWMVPHQLSGRLCKDLEAVCDKYGPLARIGPEWVVCSDPAELRRIWSVHSGYQRAPWYNGFRFDPNRDNVITANENKEHHRLRSQLLRGYSGKGRASQDSEQRVIDEQILKFVGLIERKYLSDPRSGALRPMDMGRSFGYLMQDATSAVGFGEAFGYADSDEDSYGVIHALESMLLPTAMFALLPSLLALVKTPLAAPFMPRPTDPRGVGRLLKVIHERVEERYSSADRPGDNIKKKEQQAAAAIRDDALQSFVESGLSRDEVEAEALVFLLGGADTTATAIRNTIFYLTTNPAAYRTLQAEIDAAMGEPARAVARPVIADQQAKSLPFLQACIREGLRMWPPISGLFGKVSDRDDVICGRKVPAGTYVAWAALGAMKNRHVFGEDADVFEPRRWVEAEPERLRGMEATQGLVFAAGTRWECLGKRLAYMELGKVLFELFLRFDFAMVKPTQPLEWQNYGLTIHKNMNVRITRRGSVLCV</sequence>
<keyword evidence="3 4" id="KW-0408">Iron</keyword>
<comment type="caution">
    <text evidence="5">The sequence shown here is derived from an EMBL/GenBank/DDBJ whole genome shotgun (WGS) entry which is preliminary data.</text>
</comment>
<dbReference type="EMBL" id="MU853867">
    <property type="protein sequence ID" value="KAK3936955.1"/>
    <property type="molecule type" value="Genomic_DNA"/>
</dbReference>
<dbReference type="GO" id="GO:0020037">
    <property type="term" value="F:heme binding"/>
    <property type="evidence" value="ECO:0007669"/>
    <property type="project" value="InterPro"/>
</dbReference>
<evidence type="ECO:0000256" key="1">
    <source>
        <dbReference type="ARBA" id="ARBA00022617"/>
    </source>
</evidence>
<dbReference type="InterPro" id="IPR002401">
    <property type="entry name" value="Cyt_P450_E_grp-I"/>
</dbReference>
<proteinExistence type="predicted"/>
<feature type="binding site" description="axial binding residue" evidence="4">
    <location>
        <position position="467"/>
    </location>
    <ligand>
        <name>heme</name>
        <dbReference type="ChEBI" id="CHEBI:30413"/>
    </ligand>
    <ligandPart>
        <name>Fe</name>
        <dbReference type="ChEBI" id="CHEBI:18248"/>
    </ligandPart>
</feature>
<dbReference type="PRINTS" id="PR00385">
    <property type="entry name" value="P450"/>
</dbReference>
<keyword evidence="6" id="KW-1185">Reference proteome</keyword>
<comment type="cofactor">
    <cofactor evidence="4">
        <name>heme</name>
        <dbReference type="ChEBI" id="CHEBI:30413"/>
    </cofactor>
</comment>
<name>A0AAN6N0J0_9PEZI</name>
<dbReference type="InterPro" id="IPR001128">
    <property type="entry name" value="Cyt_P450"/>
</dbReference>
<dbReference type="PANTHER" id="PTHR24305">
    <property type="entry name" value="CYTOCHROME P450"/>
    <property type="match status" value="1"/>
</dbReference>
<dbReference type="GO" id="GO:0005506">
    <property type="term" value="F:iron ion binding"/>
    <property type="evidence" value="ECO:0007669"/>
    <property type="project" value="InterPro"/>
</dbReference>
<dbReference type="GO" id="GO:0016705">
    <property type="term" value="F:oxidoreductase activity, acting on paired donors, with incorporation or reduction of molecular oxygen"/>
    <property type="evidence" value="ECO:0007669"/>
    <property type="project" value="InterPro"/>
</dbReference>
<organism evidence="5 6">
    <name type="scientific">Diplogelasinospora grovesii</name>
    <dbReference type="NCBI Taxonomy" id="303347"/>
    <lineage>
        <taxon>Eukaryota</taxon>
        <taxon>Fungi</taxon>
        <taxon>Dikarya</taxon>
        <taxon>Ascomycota</taxon>
        <taxon>Pezizomycotina</taxon>
        <taxon>Sordariomycetes</taxon>
        <taxon>Sordariomycetidae</taxon>
        <taxon>Sordariales</taxon>
        <taxon>Diplogelasinosporaceae</taxon>
        <taxon>Diplogelasinospora</taxon>
    </lineage>
</organism>
<reference evidence="6" key="1">
    <citation type="journal article" date="2023" name="Mol. Phylogenet. Evol.">
        <title>Genome-scale phylogeny and comparative genomics of the fungal order Sordariales.</title>
        <authorList>
            <person name="Hensen N."/>
            <person name="Bonometti L."/>
            <person name="Westerberg I."/>
            <person name="Brannstrom I.O."/>
            <person name="Guillou S."/>
            <person name="Cros-Aarteil S."/>
            <person name="Calhoun S."/>
            <person name="Haridas S."/>
            <person name="Kuo A."/>
            <person name="Mondo S."/>
            <person name="Pangilinan J."/>
            <person name="Riley R."/>
            <person name="LaButti K."/>
            <person name="Andreopoulos B."/>
            <person name="Lipzen A."/>
            <person name="Chen C."/>
            <person name="Yan M."/>
            <person name="Daum C."/>
            <person name="Ng V."/>
            <person name="Clum A."/>
            <person name="Steindorff A."/>
            <person name="Ohm R.A."/>
            <person name="Martin F."/>
            <person name="Silar P."/>
            <person name="Natvig D.O."/>
            <person name="Lalanne C."/>
            <person name="Gautier V."/>
            <person name="Ament-Velasquez S.L."/>
            <person name="Kruys A."/>
            <person name="Hutchinson M.I."/>
            <person name="Powell A.J."/>
            <person name="Barry K."/>
            <person name="Miller A.N."/>
            <person name="Grigoriev I.V."/>
            <person name="Debuchy R."/>
            <person name="Gladieux P."/>
            <person name="Hiltunen Thoren M."/>
            <person name="Johannesson H."/>
        </authorList>
    </citation>
    <scope>NUCLEOTIDE SEQUENCE [LARGE SCALE GENOMIC DNA]</scope>
    <source>
        <strain evidence="6">CBS 340.73</strain>
    </source>
</reference>
<accession>A0AAN6N0J0</accession>
<dbReference type="Proteomes" id="UP001303473">
    <property type="component" value="Unassembled WGS sequence"/>
</dbReference>
<dbReference type="Gene3D" id="1.10.630.10">
    <property type="entry name" value="Cytochrome P450"/>
    <property type="match status" value="1"/>
</dbReference>
<dbReference type="InterPro" id="IPR036396">
    <property type="entry name" value="Cyt_P450_sf"/>
</dbReference>
<dbReference type="GO" id="GO:0004497">
    <property type="term" value="F:monooxygenase activity"/>
    <property type="evidence" value="ECO:0007669"/>
    <property type="project" value="InterPro"/>
</dbReference>
<evidence type="ECO:0000313" key="5">
    <source>
        <dbReference type="EMBL" id="KAK3936955.1"/>
    </source>
</evidence>